<dbReference type="InterPro" id="IPR037523">
    <property type="entry name" value="VOC_core"/>
</dbReference>
<dbReference type="PROSITE" id="PS51819">
    <property type="entry name" value="VOC"/>
    <property type="match status" value="1"/>
</dbReference>
<dbReference type="PANTHER" id="PTHR36503">
    <property type="entry name" value="BLR2520 PROTEIN"/>
    <property type="match status" value="1"/>
</dbReference>
<reference evidence="3" key="1">
    <citation type="journal article" date="2019" name="Int. J. Syst. Evol. Microbiol.">
        <title>The Global Catalogue of Microorganisms (GCM) 10K type strain sequencing project: providing services to taxonomists for standard genome sequencing and annotation.</title>
        <authorList>
            <consortium name="The Broad Institute Genomics Platform"/>
            <consortium name="The Broad Institute Genome Sequencing Center for Infectious Disease"/>
            <person name="Wu L."/>
            <person name="Ma J."/>
        </authorList>
    </citation>
    <scope>NUCLEOTIDE SEQUENCE [LARGE SCALE GENOMIC DNA]</scope>
    <source>
        <strain evidence="3">JCM 17021</strain>
    </source>
</reference>
<dbReference type="InterPro" id="IPR053863">
    <property type="entry name" value="Glyoxy/Ble-like_N"/>
</dbReference>
<dbReference type="SUPFAM" id="SSF54593">
    <property type="entry name" value="Glyoxalase/Bleomycin resistance protein/Dihydroxybiphenyl dioxygenase"/>
    <property type="match status" value="1"/>
</dbReference>
<protein>
    <submittedName>
        <fullName evidence="2">VOC family protein</fullName>
    </submittedName>
</protein>
<evidence type="ECO:0000313" key="3">
    <source>
        <dbReference type="Proteomes" id="UP001501803"/>
    </source>
</evidence>
<accession>A0ABP7L927</accession>
<sequence length="133" mass="14595">MIFVNLPVQSLQRSTDFWSALGFSFNPQFTDENATCLVIDEDHIYAMLLVPDFFQTFTSRQIADTATTIESMIALSAESREAVDTMADAALANGGSPAGDAQDFGYMYGRSFLDPDGHHWDVTWMDLNAAPAG</sequence>
<dbReference type="InterPro" id="IPR029068">
    <property type="entry name" value="Glyas_Bleomycin-R_OHBP_Dase"/>
</dbReference>
<proteinExistence type="predicted"/>
<name>A0ABP7L927_9MICO</name>
<dbReference type="EMBL" id="BAABCN010000017">
    <property type="protein sequence ID" value="GAA3895357.1"/>
    <property type="molecule type" value="Genomic_DNA"/>
</dbReference>
<evidence type="ECO:0000313" key="2">
    <source>
        <dbReference type="EMBL" id="GAA3895357.1"/>
    </source>
</evidence>
<gene>
    <name evidence="2" type="ORF">GCM10022381_41110</name>
</gene>
<evidence type="ECO:0000259" key="1">
    <source>
        <dbReference type="PROSITE" id="PS51819"/>
    </source>
</evidence>
<dbReference type="PANTHER" id="PTHR36503:SF2">
    <property type="entry name" value="BLR2408 PROTEIN"/>
    <property type="match status" value="1"/>
</dbReference>
<keyword evidence="3" id="KW-1185">Reference proteome</keyword>
<feature type="domain" description="VOC" evidence="1">
    <location>
        <begin position="1"/>
        <end position="125"/>
    </location>
</feature>
<dbReference type="Proteomes" id="UP001501803">
    <property type="component" value="Unassembled WGS sequence"/>
</dbReference>
<dbReference type="Gene3D" id="3.10.180.10">
    <property type="entry name" value="2,3-Dihydroxybiphenyl 1,2-Dioxygenase, domain 1"/>
    <property type="match status" value="1"/>
</dbReference>
<comment type="caution">
    <text evidence="2">The sequence shown here is derived from an EMBL/GenBank/DDBJ whole genome shotgun (WGS) entry which is preliminary data.</text>
</comment>
<organism evidence="2 3">
    <name type="scientific">Leifsonia kafniensis</name>
    <dbReference type="NCBI Taxonomy" id="475957"/>
    <lineage>
        <taxon>Bacteria</taxon>
        <taxon>Bacillati</taxon>
        <taxon>Actinomycetota</taxon>
        <taxon>Actinomycetes</taxon>
        <taxon>Micrococcales</taxon>
        <taxon>Microbacteriaceae</taxon>
        <taxon>Leifsonia</taxon>
    </lineage>
</organism>
<dbReference type="Pfam" id="PF22677">
    <property type="entry name" value="Ble-like_N"/>
    <property type="match status" value="1"/>
</dbReference>